<evidence type="ECO:0000313" key="2">
    <source>
        <dbReference type="Proteomes" id="UP001431209"/>
    </source>
</evidence>
<sequence>MKYLIIKEIVPFHNKHGYMVSVQTRVHAVIKNMGEYKFPTIEHSPKTTIKEAVEYYGLSSYFLFHTIIWKQNEVIVHYNRYDLTGASEDAQKMPPSGHHIVSEEHDQDYPLSGFVDQSKYSKLDSCAITPLYHTFLYSENAMQGFEYLSLGKKFFEKVRFHGNHNKFGKQGTRTIGATYELSLSNIAPQI</sequence>
<dbReference type="AlphaFoldDB" id="A0AAW2ZN75"/>
<proteinExistence type="predicted"/>
<evidence type="ECO:0000313" key="1">
    <source>
        <dbReference type="EMBL" id="KAL0490858.1"/>
    </source>
</evidence>
<comment type="caution">
    <text evidence="1">The sequence shown here is derived from an EMBL/GenBank/DDBJ whole genome shotgun (WGS) entry which is preliminary data.</text>
</comment>
<dbReference type="Proteomes" id="UP001431209">
    <property type="component" value="Unassembled WGS sequence"/>
</dbReference>
<name>A0AAW2ZN75_9EUKA</name>
<organism evidence="1 2">
    <name type="scientific">Acrasis kona</name>
    <dbReference type="NCBI Taxonomy" id="1008807"/>
    <lineage>
        <taxon>Eukaryota</taxon>
        <taxon>Discoba</taxon>
        <taxon>Heterolobosea</taxon>
        <taxon>Tetramitia</taxon>
        <taxon>Eutetramitia</taxon>
        <taxon>Acrasidae</taxon>
        <taxon>Acrasis</taxon>
    </lineage>
</organism>
<dbReference type="EMBL" id="JAOPGA020001725">
    <property type="protein sequence ID" value="KAL0490858.1"/>
    <property type="molecule type" value="Genomic_DNA"/>
</dbReference>
<gene>
    <name evidence="1" type="ORF">AKO1_002469</name>
</gene>
<protein>
    <submittedName>
        <fullName evidence="1">Uncharacterized protein</fullName>
    </submittedName>
</protein>
<reference evidence="1 2" key="1">
    <citation type="submission" date="2024-03" db="EMBL/GenBank/DDBJ databases">
        <title>The Acrasis kona genome and developmental transcriptomes reveal deep origins of eukaryotic multicellular pathways.</title>
        <authorList>
            <person name="Sheikh S."/>
            <person name="Fu C.-J."/>
            <person name="Brown M.W."/>
            <person name="Baldauf S.L."/>
        </authorList>
    </citation>
    <scope>NUCLEOTIDE SEQUENCE [LARGE SCALE GENOMIC DNA]</scope>
    <source>
        <strain evidence="1 2">ATCC MYA-3509</strain>
    </source>
</reference>
<keyword evidence="2" id="KW-1185">Reference proteome</keyword>
<accession>A0AAW2ZN75</accession>